<evidence type="ECO:0000256" key="1">
    <source>
        <dbReference type="ARBA" id="ARBA00004141"/>
    </source>
</evidence>
<comment type="subcellular location">
    <subcellularLocation>
        <location evidence="1">Membrane</location>
        <topology evidence="1">Multi-pass membrane protein</topology>
    </subcellularLocation>
</comment>
<reference evidence="7 8" key="1">
    <citation type="submission" date="2020-10" db="EMBL/GenBank/DDBJ databases">
        <title>The Coptis chinensis genome and diversification of protoberbering-type alkaloids.</title>
        <authorList>
            <person name="Wang B."/>
            <person name="Shu S."/>
            <person name="Song C."/>
            <person name="Liu Y."/>
        </authorList>
    </citation>
    <scope>NUCLEOTIDE SEQUENCE [LARGE SCALE GENOMIC DNA]</scope>
    <source>
        <strain evidence="7">HL-2020</strain>
        <tissue evidence="7">Leaf</tissue>
    </source>
</reference>
<evidence type="ECO:0000256" key="6">
    <source>
        <dbReference type="SAM" id="Phobius"/>
    </source>
</evidence>
<evidence type="ECO:0000256" key="4">
    <source>
        <dbReference type="ARBA" id="ARBA00022989"/>
    </source>
</evidence>
<sequence>MAMRHPKSIVLSGALSALVVMMACFSTCIGMGSLWLLACVPTFTEYIICYLLIYLILVYTTILYAFFGLRLLYIAWRSDSKASQKKEMEE</sequence>
<dbReference type="OrthoDB" id="442680at2759"/>
<dbReference type="GO" id="GO:0015085">
    <property type="term" value="F:calcium ion transmembrane transporter activity"/>
    <property type="evidence" value="ECO:0007669"/>
    <property type="project" value="TreeGrafter"/>
</dbReference>
<dbReference type="GO" id="GO:0032472">
    <property type="term" value="P:Golgi calcium ion transport"/>
    <property type="evidence" value="ECO:0007669"/>
    <property type="project" value="TreeGrafter"/>
</dbReference>
<keyword evidence="3 6" id="KW-0812">Transmembrane</keyword>
<protein>
    <submittedName>
        <fullName evidence="7">Uncharacterized protein</fullName>
    </submittedName>
</protein>
<evidence type="ECO:0000256" key="5">
    <source>
        <dbReference type="ARBA" id="ARBA00023136"/>
    </source>
</evidence>
<dbReference type="EMBL" id="JADFTS010000005">
    <property type="protein sequence ID" value="KAF9605809.1"/>
    <property type="molecule type" value="Genomic_DNA"/>
</dbReference>
<evidence type="ECO:0000256" key="3">
    <source>
        <dbReference type="ARBA" id="ARBA00022692"/>
    </source>
</evidence>
<dbReference type="PROSITE" id="PS51257">
    <property type="entry name" value="PROKAR_LIPOPROTEIN"/>
    <property type="match status" value="1"/>
</dbReference>
<dbReference type="AlphaFoldDB" id="A0A835HW27"/>
<organism evidence="7 8">
    <name type="scientific">Coptis chinensis</name>
    <dbReference type="NCBI Taxonomy" id="261450"/>
    <lineage>
        <taxon>Eukaryota</taxon>
        <taxon>Viridiplantae</taxon>
        <taxon>Streptophyta</taxon>
        <taxon>Embryophyta</taxon>
        <taxon>Tracheophyta</taxon>
        <taxon>Spermatophyta</taxon>
        <taxon>Magnoliopsida</taxon>
        <taxon>Ranunculales</taxon>
        <taxon>Ranunculaceae</taxon>
        <taxon>Coptidoideae</taxon>
        <taxon>Coptis</taxon>
    </lineage>
</organism>
<dbReference type="InterPro" id="IPR001727">
    <property type="entry name" value="GDT1-like"/>
</dbReference>
<dbReference type="PANTHER" id="PTHR12608:SF9">
    <property type="entry name" value="GDT1-LIKE PROTEIN 3"/>
    <property type="match status" value="1"/>
</dbReference>
<evidence type="ECO:0000313" key="8">
    <source>
        <dbReference type="Proteomes" id="UP000631114"/>
    </source>
</evidence>
<keyword evidence="4 6" id="KW-1133">Transmembrane helix</keyword>
<gene>
    <name evidence="7" type="ORF">IFM89_018536</name>
</gene>
<evidence type="ECO:0000313" key="7">
    <source>
        <dbReference type="EMBL" id="KAF9605809.1"/>
    </source>
</evidence>
<comment type="similarity">
    <text evidence="2">Belongs to the GDT1 family.</text>
</comment>
<dbReference type="GO" id="GO:0016020">
    <property type="term" value="C:membrane"/>
    <property type="evidence" value="ECO:0007669"/>
    <property type="project" value="UniProtKB-SubCell"/>
</dbReference>
<dbReference type="PANTHER" id="PTHR12608">
    <property type="entry name" value="TRANSMEMBRANE PROTEIN HTP-1 RELATED"/>
    <property type="match status" value="1"/>
</dbReference>
<dbReference type="GO" id="GO:0005794">
    <property type="term" value="C:Golgi apparatus"/>
    <property type="evidence" value="ECO:0007669"/>
    <property type="project" value="TreeGrafter"/>
</dbReference>
<dbReference type="GO" id="GO:0005384">
    <property type="term" value="F:manganese ion transmembrane transporter activity"/>
    <property type="evidence" value="ECO:0007669"/>
    <property type="project" value="TreeGrafter"/>
</dbReference>
<dbReference type="GO" id="GO:0032468">
    <property type="term" value="P:Golgi calcium ion homeostasis"/>
    <property type="evidence" value="ECO:0007669"/>
    <property type="project" value="TreeGrafter"/>
</dbReference>
<keyword evidence="8" id="KW-1185">Reference proteome</keyword>
<name>A0A835HW27_9MAGN</name>
<accession>A0A835HW27</accession>
<proteinExistence type="inferred from homology"/>
<feature type="transmembrane region" description="Helical" evidence="6">
    <location>
        <begin position="48"/>
        <end position="76"/>
    </location>
</feature>
<comment type="caution">
    <text evidence="7">The sequence shown here is derived from an EMBL/GenBank/DDBJ whole genome shotgun (WGS) entry which is preliminary data.</text>
</comment>
<keyword evidence="5 6" id="KW-0472">Membrane</keyword>
<feature type="non-terminal residue" evidence="7">
    <location>
        <position position="1"/>
    </location>
</feature>
<evidence type="ECO:0000256" key="2">
    <source>
        <dbReference type="ARBA" id="ARBA00009190"/>
    </source>
</evidence>
<dbReference type="Proteomes" id="UP000631114">
    <property type="component" value="Unassembled WGS sequence"/>
</dbReference>